<dbReference type="InterPro" id="IPR029066">
    <property type="entry name" value="PLP-binding_barrel"/>
</dbReference>
<evidence type="ECO:0000256" key="4">
    <source>
        <dbReference type="ARBA" id="ARBA00023239"/>
    </source>
</evidence>
<name>B8GEM3_METPE</name>
<dbReference type="InterPro" id="IPR002433">
    <property type="entry name" value="Orn_de-COase"/>
</dbReference>
<dbReference type="PANTHER" id="PTHR11482">
    <property type="entry name" value="ARGININE/DIAMINOPIMELATE/ORNITHINE DECARBOXYLASE"/>
    <property type="match status" value="1"/>
</dbReference>
<feature type="active site" description="Proton donor" evidence="8">
    <location>
        <position position="354"/>
    </location>
</feature>
<dbReference type="InterPro" id="IPR000183">
    <property type="entry name" value="Orn/DAP/Arg_de-COase"/>
</dbReference>
<reference evidence="10 11" key="1">
    <citation type="journal article" date="2015" name="Genome Announc.">
        <title>Complete Genome Sequence of Methanosphaerula palustris E1-9CT, a Hydrogenotrophic Methanogen Isolated from a Minerotrophic Fen Peatland.</title>
        <authorList>
            <person name="Cadillo-Quiroz H."/>
            <person name="Browne P."/>
            <person name="Kyrpides N."/>
            <person name="Woyke T."/>
            <person name="Goodwin L."/>
            <person name="Detter C."/>
            <person name="Yavitt J.B."/>
            <person name="Zinder S.H."/>
        </authorList>
    </citation>
    <scope>NUCLEOTIDE SEQUENCE [LARGE SCALE GENOMIC DNA]</scope>
    <source>
        <strain evidence="11">ATCC BAA-1556 / DSM 19958 / E1-9c</strain>
    </source>
</reference>
<dbReference type="SUPFAM" id="SSF51419">
    <property type="entry name" value="PLP-binding barrel"/>
    <property type="match status" value="1"/>
</dbReference>
<keyword evidence="11" id="KW-1185">Reference proteome</keyword>
<dbReference type="SUPFAM" id="SSF50621">
    <property type="entry name" value="Alanine racemase C-terminal domain-like"/>
    <property type="match status" value="1"/>
</dbReference>
<proteinExistence type="inferred from homology"/>
<comment type="similarity">
    <text evidence="2">Belongs to the Orn/Lys/Arg decarboxylase class-II family.</text>
</comment>
<evidence type="ECO:0000256" key="3">
    <source>
        <dbReference type="ARBA" id="ARBA00022898"/>
    </source>
</evidence>
<organism evidence="10 11">
    <name type="scientific">Methanosphaerula palustris (strain ATCC BAA-1556 / DSM 19958 / E1-9c)</name>
    <dbReference type="NCBI Taxonomy" id="521011"/>
    <lineage>
        <taxon>Archaea</taxon>
        <taxon>Methanobacteriati</taxon>
        <taxon>Methanobacteriota</taxon>
        <taxon>Stenosarchaea group</taxon>
        <taxon>Methanomicrobia</taxon>
        <taxon>Methanomicrobiales</taxon>
        <taxon>Methanoregulaceae</taxon>
        <taxon>Methanosphaerula</taxon>
    </lineage>
</organism>
<dbReference type="PANTHER" id="PTHR11482:SF6">
    <property type="entry name" value="ORNITHINE DECARBOXYLASE 1-RELATED"/>
    <property type="match status" value="1"/>
</dbReference>
<accession>B8GEM3</accession>
<evidence type="ECO:0000313" key="11">
    <source>
        <dbReference type="Proteomes" id="UP000002457"/>
    </source>
</evidence>
<dbReference type="Proteomes" id="UP000002457">
    <property type="component" value="Chromosome"/>
</dbReference>
<dbReference type="OrthoDB" id="18565at2157"/>
<protein>
    <recommendedName>
        <fullName evidence="6">ornithine decarboxylase</fullName>
        <ecNumber evidence="6">4.1.1.17</ecNumber>
    </recommendedName>
</protein>
<evidence type="ECO:0000256" key="7">
    <source>
        <dbReference type="ARBA" id="ARBA00049127"/>
    </source>
</evidence>
<gene>
    <name evidence="10" type="ordered locus">Mpal_2447</name>
</gene>
<dbReference type="InterPro" id="IPR022644">
    <property type="entry name" value="De-COase2_N"/>
</dbReference>
<dbReference type="RefSeq" id="WP_012619043.1">
    <property type="nucleotide sequence ID" value="NC_011832.1"/>
</dbReference>
<feature type="modified residue" description="N6-(pyridoxal phosphate)lysine" evidence="8">
    <location>
        <position position="72"/>
    </location>
</feature>
<evidence type="ECO:0000256" key="1">
    <source>
        <dbReference type="ARBA" id="ARBA00001933"/>
    </source>
</evidence>
<dbReference type="GeneID" id="7271360"/>
<dbReference type="GO" id="GO:0005737">
    <property type="term" value="C:cytoplasm"/>
    <property type="evidence" value="ECO:0007669"/>
    <property type="project" value="TreeGrafter"/>
</dbReference>
<dbReference type="InterPro" id="IPR009006">
    <property type="entry name" value="Ala_racemase/Decarboxylase_C"/>
</dbReference>
<evidence type="ECO:0000256" key="2">
    <source>
        <dbReference type="ARBA" id="ARBA00008872"/>
    </source>
</evidence>
<dbReference type="Gene3D" id="2.40.37.10">
    <property type="entry name" value="Lyase, Ornithine Decarboxylase, Chain A, domain 1"/>
    <property type="match status" value="1"/>
</dbReference>
<evidence type="ECO:0000313" key="10">
    <source>
        <dbReference type="EMBL" id="ACL17724.1"/>
    </source>
</evidence>
<dbReference type="InterPro" id="IPR022657">
    <property type="entry name" value="De-COase2_CS"/>
</dbReference>
<dbReference type="InterPro" id="IPR022653">
    <property type="entry name" value="De-COase2_pyr-phos_BS"/>
</dbReference>
<evidence type="ECO:0000256" key="8">
    <source>
        <dbReference type="PIRSR" id="PIRSR600183-50"/>
    </source>
</evidence>
<dbReference type="KEGG" id="mpl:Mpal_2447"/>
<dbReference type="HOGENOM" id="CLU_026444_1_3_2"/>
<keyword evidence="4" id="KW-0456">Lyase</keyword>
<dbReference type="Pfam" id="PF02784">
    <property type="entry name" value="Orn_Arg_deC_N"/>
    <property type="match status" value="1"/>
</dbReference>
<sequence>MTTVPEPGDKNYISEGCDDSLLHIDQERKELLQSLAQEHGTPIFVIDHEKIRQNYREFREHLPDVQVYFAVKANSNPEIVKTLFDMGCSFDVASMPEFMVVYENIKDLPDKERQEWIWDKIIYANTIKPIETIEALNQYKPLVTFDNSEELKKIRTYAPHAGLVLRIRVPNTGSMVELSSKFGAEPGEAVDLISEAFAMGLVTEGLSFHVGSQCTNFDNYVQALELSANIIEEVETRTGQKIRILDIGGGFPVRYHPEVKSFHLLARRLNTEIERLFPPDMQILAEPGRFLVANACTLVSKVIGKAFRDGKPGYYINDGVYHTYSGQVFDHNTYPVLAFKEGETQISAVFGPTCDAFDTITLSAELPDLEINDLVYSENIGAYSIASSTYFNGFPPATVLHINL</sequence>
<dbReference type="EMBL" id="CP001338">
    <property type="protein sequence ID" value="ACL17724.1"/>
    <property type="molecule type" value="Genomic_DNA"/>
</dbReference>
<evidence type="ECO:0000256" key="5">
    <source>
        <dbReference type="ARBA" id="ARBA00034115"/>
    </source>
</evidence>
<dbReference type="PRINTS" id="PR01182">
    <property type="entry name" value="ORNDCRBXLASE"/>
</dbReference>
<dbReference type="PROSITE" id="PS00878">
    <property type="entry name" value="ODR_DC_2_1"/>
    <property type="match status" value="1"/>
</dbReference>
<comment type="catalytic activity">
    <reaction evidence="7">
        <text>L-ornithine + H(+) = putrescine + CO2</text>
        <dbReference type="Rhea" id="RHEA:22964"/>
        <dbReference type="ChEBI" id="CHEBI:15378"/>
        <dbReference type="ChEBI" id="CHEBI:16526"/>
        <dbReference type="ChEBI" id="CHEBI:46911"/>
        <dbReference type="ChEBI" id="CHEBI:326268"/>
        <dbReference type="EC" id="4.1.1.17"/>
    </reaction>
</comment>
<dbReference type="GO" id="GO:0033387">
    <property type="term" value="P:putrescine biosynthetic process from arginine, via ornithine"/>
    <property type="evidence" value="ECO:0007669"/>
    <property type="project" value="TreeGrafter"/>
</dbReference>
<dbReference type="CDD" id="cd00622">
    <property type="entry name" value="PLPDE_III_ODC"/>
    <property type="match status" value="1"/>
</dbReference>
<dbReference type="GO" id="GO:0004586">
    <property type="term" value="F:ornithine decarboxylase activity"/>
    <property type="evidence" value="ECO:0007669"/>
    <property type="project" value="UniProtKB-EC"/>
</dbReference>
<dbReference type="FunFam" id="3.20.20.10:FF:000008">
    <property type="entry name" value="Ornithine decarboxylase"/>
    <property type="match status" value="1"/>
</dbReference>
<comment type="cofactor">
    <cofactor evidence="1 8">
        <name>pyridoxal 5'-phosphate</name>
        <dbReference type="ChEBI" id="CHEBI:597326"/>
    </cofactor>
</comment>
<evidence type="ECO:0000256" key="6">
    <source>
        <dbReference type="ARBA" id="ARBA00034138"/>
    </source>
</evidence>
<dbReference type="AlphaFoldDB" id="B8GEM3"/>
<dbReference type="EC" id="4.1.1.17" evidence="6"/>
<dbReference type="PRINTS" id="PR01179">
    <property type="entry name" value="ODADCRBXLASE"/>
</dbReference>
<evidence type="ECO:0000259" key="9">
    <source>
        <dbReference type="Pfam" id="PF02784"/>
    </source>
</evidence>
<keyword evidence="3 8" id="KW-0663">Pyridoxal phosphate</keyword>
<feature type="domain" description="Orn/DAP/Arg decarboxylase 2 N-terminal" evidence="9">
    <location>
        <begin position="49"/>
        <end position="293"/>
    </location>
</feature>
<dbReference type="eggNOG" id="arCOG02268">
    <property type="taxonomic scope" value="Archaea"/>
</dbReference>
<dbReference type="Gene3D" id="3.20.20.10">
    <property type="entry name" value="Alanine racemase"/>
    <property type="match status" value="1"/>
</dbReference>
<dbReference type="STRING" id="521011.Mpal_2447"/>
<comment type="pathway">
    <text evidence="5">Amine and polyamine biosynthesis; putrescine biosynthesis via L-ornithine pathway; putrescine from L-ornithine: step 1/1.</text>
</comment>
<dbReference type="PROSITE" id="PS00879">
    <property type="entry name" value="ODR_DC_2_2"/>
    <property type="match status" value="1"/>
</dbReference>